<feature type="transmembrane region" description="Helical" evidence="3">
    <location>
        <begin position="12"/>
        <end position="33"/>
    </location>
</feature>
<dbReference type="GO" id="GO:0005829">
    <property type="term" value="C:cytosol"/>
    <property type="evidence" value="ECO:0007669"/>
    <property type="project" value="TreeGrafter"/>
</dbReference>
<dbReference type="SUPFAM" id="SSF63380">
    <property type="entry name" value="Riboflavin synthase domain-like"/>
    <property type="match status" value="1"/>
</dbReference>
<dbReference type="Proteomes" id="UP000198379">
    <property type="component" value="Unassembled WGS sequence"/>
</dbReference>
<keyword evidence="7" id="KW-1185">Reference proteome</keyword>
<organism evidence="6 7">
    <name type="scientific">Dokdonia pacifica</name>
    <dbReference type="NCBI Taxonomy" id="1627892"/>
    <lineage>
        <taxon>Bacteria</taxon>
        <taxon>Pseudomonadati</taxon>
        <taxon>Bacteroidota</taxon>
        <taxon>Flavobacteriia</taxon>
        <taxon>Flavobacteriales</taxon>
        <taxon>Flavobacteriaceae</taxon>
        <taxon>Dokdonia</taxon>
    </lineage>
</organism>
<dbReference type="OrthoDB" id="9789468at2"/>
<dbReference type="InterPro" id="IPR008254">
    <property type="entry name" value="Flavodoxin/NO_synth"/>
</dbReference>
<evidence type="ECO:0000313" key="6">
    <source>
        <dbReference type="EMBL" id="SNS22332.1"/>
    </source>
</evidence>
<evidence type="ECO:0000256" key="3">
    <source>
        <dbReference type="SAM" id="Phobius"/>
    </source>
</evidence>
<dbReference type="Pfam" id="PF00258">
    <property type="entry name" value="Flavodoxin_1"/>
    <property type="match status" value="1"/>
</dbReference>
<dbReference type="Gene3D" id="3.40.50.80">
    <property type="entry name" value="Nucleotide-binding domain of ferredoxin-NADP reductase (FNR) module"/>
    <property type="match status" value="1"/>
</dbReference>
<dbReference type="AlphaFoldDB" id="A0A239CR43"/>
<dbReference type="PROSITE" id="PS51384">
    <property type="entry name" value="FAD_FR"/>
    <property type="match status" value="1"/>
</dbReference>
<dbReference type="SUPFAM" id="SSF52343">
    <property type="entry name" value="Ferredoxin reductase-like, C-terminal NADP-linked domain"/>
    <property type="match status" value="1"/>
</dbReference>
<dbReference type="GO" id="GO:0010181">
    <property type="term" value="F:FMN binding"/>
    <property type="evidence" value="ECO:0007669"/>
    <property type="project" value="InterPro"/>
</dbReference>
<keyword evidence="1" id="KW-0285">Flavoprotein</keyword>
<feature type="domain" description="FAD-binding FR-type" evidence="5">
    <location>
        <begin position="496"/>
        <end position="593"/>
    </location>
</feature>
<protein>
    <recommendedName>
        <fullName evidence="2">NADPH--hemoprotein reductase</fullName>
        <ecNumber evidence="2">1.6.2.4</ecNumber>
    </recommendedName>
</protein>
<dbReference type="InterPro" id="IPR001433">
    <property type="entry name" value="OxRdtase_FAD/NAD-bd"/>
</dbReference>
<dbReference type="EMBL" id="FZNY01000008">
    <property type="protein sequence ID" value="SNS22332.1"/>
    <property type="molecule type" value="Genomic_DNA"/>
</dbReference>
<dbReference type="InterPro" id="IPR005625">
    <property type="entry name" value="PepSY-ass_TM"/>
</dbReference>
<feature type="transmembrane region" description="Helical" evidence="3">
    <location>
        <begin position="180"/>
        <end position="197"/>
    </location>
</feature>
<keyword evidence="3" id="KW-0812">Transmembrane</keyword>
<keyword evidence="3" id="KW-0472">Membrane</keyword>
<dbReference type="EC" id="1.6.2.4" evidence="2"/>
<evidence type="ECO:0000259" key="5">
    <source>
        <dbReference type="PROSITE" id="PS51384"/>
    </source>
</evidence>
<dbReference type="InterPro" id="IPR017938">
    <property type="entry name" value="Riboflavin_synthase-like_b-brl"/>
</dbReference>
<dbReference type="GO" id="GO:0003958">
    <property type="term" value="F:NADPH-hemoprotein reductase activity"/>
    <property type="evidence" value="ECO:0007669"/>
    <property type="project" value="UniProtKB-EC"/>
</dbReference>
<evidence type="ECO:0000313" key="7">
    <source>
        <dbReference type="Proteomes" id="UP000198379"/>
    </source>
</evidence>
<dbReference type="InterPro" id="IPR029039">
    <property type="entry name" value="Flavoprotein-like_sf"/>
</dbReference>
<dbReference type="RefSeq" id="WP_089373416.1">
    <property type="nucleotide sequence ID" value="NZ_BMEP01000009.1"/>
</dbReference>
<dbReference type="GO" id="GO:0050660">
    <property type="term" value="F:flavin adenine dinucleotide binding"/>
    <property type="evidence" value="ECO:0007669"/>
    <property type="project" value="TreeGrafter"/>
</dbReference>
<feature type="transmembrane region" description="Helical" evidence="3">
    <location>
        <begin position="130"/>
        <end position="151"/>
    </location>
</feature>
<dbReference type="SUPFAM" id="SSF52218">
    <property type="entry name" value="Flavoproteins"/>
    <property type="match status" value="1"/>
</dbReference>
<sequence length="731" mass="82944">MVLSLWRYSHLVLAISSALFLIIASITGIILAFEPISNSIQPYVVNNLHEISLGETIQTLKNEYDEVLEFEVTPSDFVIASVITKDGESQTGYIDPITGKILGEVKERAPIFSFTTNLHRSLFLKSIGRFFIGLVSLLLCLIAVTGLLVLAQRQGGFLKLYTKVQERNFNQRYHVILGRWLLYPILILAITGVYLSAEKFSLLPESDLQHHWDVDGTENKPSLDLIDFPIFKQTSLNEVRKITFPFSEDTEDYYEVALLDKELFIHQYNGAVVSELTYPFVRVASQLSFRLHTGQGSVLWSLVLLVASMSILFFIYSGIAMTLKRSKKSKSEKPIVSQGKDASEYILLVGSETGNTYTFARAVHRSLVQQGKTVFMSSLNEYSTYKKATHLLIFTATYGDGDAPTNARNFEKLVAKITPITPLKFAVVGFGSSIYPKYCRFAIRVDALLHKNPMYQPVMPLHKIDDQSEDSFQHWVHDWNTHTEMSLQASIRQNKKKLHSFTVVEKTDLNKDDTFILQLKSAKRVPFQSGDLVAITPENETKARQYSVAKIDKKIVLSVKKHDQGKCSSYMSTLELGNKISGTLEKNTKFHFPKHARSIICIANGTGIAPFLGMIEENTKQIPMHIFWGGRTEESFAMYEKFMRRALSRKRIKSYKNAYSREGNQQYVQDVLATKRALIAEVLTTGGAIMICGSLAMQYQVLELLEQVSNEELKRPLIYFEKNQQLFMDCY</sequence>
<proteinExistence type="predicted"/>
<dbReference type="Gene3D" id="2.40.30.10">
    <property type="entry name" value="Translation factors"/>
    <property type="match status" value="1"/>
</dbReference>
<dbReference type="Gene3D" id="3.40.50.360">
    <property type="match status" value="1"/>
</dbReference>
<keyword evidence="3" id="KW-1133">Transmembrane helix</keyword>
<evidence type="ECO:0000256" key="1">
    <source>
        <dbReference type="ARBA" id="ARBA00022630"/>
    </source>
</evidence>
<reference evidence="6 7" key="1">
    <citation type="submission" date="2017-06" db="EMBL/GenBank/DDBJ databases">
        <authorList>
            <person name="Kim H.J."/>
            <person name="Triplett B.A."/>
        </authorList>
    </citation>
    <scope>NUCLEOTIDE SEQUENCE [LARGE SCALE GENOMIC DNA]</scope>
    <source>
        <strain evidence="6 7">DSM 25597</strain>
    </source>
</reference>
<dbReference type="PANTHER" id="PTHR19384">
    <property type="entry name" value="NITRIC OXIDE SYNTHASE-RELATED"/>
    <property type="match status" value="1"/>
</dbReference>
<evidence type="ECO:0000256" key="2">
    <source>
        <dbReference type="ARBA" id="ARBA00023797"/>
    </source>
</evidence>
<dbReference type="Pfam" id="PF00175">
    <property type="entry name" value="NAD_binding_1"/>
    <property type="match status" value="1"/>
</dbReference>
<dbReference type="PROSITE" id="PS50902">
    <property type="entry name" value="FLAVODOXIN_LIKE"/>
    <property type="match status" value="1"/>
</dbReference>
<evidence type="ECO:0000259" key="4">
    <source>
        <dbReference type="PROSITE" id="PS50902"/>
    </source>
</evidence>
<gene>
    <name evidence="6" type="ORF">SAMN06265376_108134</name>
</gene>
<name>A0A239CR43_9FLAO</name>
<dbReference type="PRINTS" id="PR00369">
    <property type="entry name" value="FLAVODOXIN"/>
</dbReference>
<dbReference type="InterPro" id="IPR039261">
    <property type="entry name" value="FNR_nucleotide-bd"/>
</dbReference>
<dbReference type="InterPro" id="IPR001094">
    <property type="entry name" value="Flavdoxin-like"/>
</dbReference>
<dbReference type="InterPro" id="IPR017927">
    <property type="entry name" value="FAD-bd_FR_type"/>
</dbReference>
<feature type="domain" description="Flavodoxin-like" evidence="4">
    <location>
        <begin position="345"/>
        <end position="480"/>
    </location>
</feature>
<accession>A0A239CR43</accession>
<dbReference type="PANTHER" id="PTHR19384:SF17">
    <property type="entry name" value="NADPH--CYTOCHROME P450 REDUCTASE"/>
    <property type="match status" value="1"/>
</dbReference>
<dbReference type="Pfam" id="PF03929">
    <property type="entry name" value="PepSY_TM"/>
    <property type="match status" value="1"/>
</dbReference>
<feature type="transmembrane region" description="Helical" evidence="3">
    <location>
        <begin position="298"/>
        <end position="323"/>
    </location>
</feature>